<evidence type="ECO:0000256" key="9">
    <source>
        <dbReference type="SAM" id="MobiDB-lite"/>
    </source>
</evidence>
<feature type="transmembrane region" description="Helical" evidence="10">
    <location>
        <begin position="449"/>
        <end position="471"/>
    </location>
</feature>
<keyword evidence="13" id="KW-1185">Reference proteome</keyword>
<feature type="transmembrane region" description="Helical" evidence="10">
    <location>
        <begin position="330"/>
        <end position="348"/>
    </location>
</feature>
<feature type="transmembrane region" description="Helical" evidence="10">
    <location>
        <begin position="229"/>
        <end position="254"/>
    </location>
</feature>
<dbReference type="EMBL" id="JABBFZ010000036">
    <property type="protein sequence ID" value="NML35355.1"/>
    <property type="molecule type" value="Genomic_DNA"/>
</dbReference>
<evidence type="ECO:0000256" key="8">
    <source>
        <dbReference type="ARBA" id="ARBA00038435"/>
    </source>
</evidence>
<comment type="subcellular location">
    <subcellularLocation>
        <location evidence="1">Cell membrane</location>
        <topology evidence="1">Multi-pass membrane protein</topology>
    </subcellularLocation>
</comment>
<evidence type="ECO:0000259" key="11">
    <source>
        <dbReference type="Pfam" id="PF03553"/>
    </source>
</evidence>
<dbReference type="InterPro" id="IPR018461">
    <property type="entry name" value="Na/H_Antiport_NhaC-like_C"/>
</dbReference>
<evidence type="ECO:0000256" key="10">
    <source>
        <dbReference type="SAM" id="Phobius"/>
    </source>
</evidence>
<dbReference type="NCBIfam" id="TIGR00931">
    <property type="entry name" value="antiport_nhaC"/>
    <property type="match status" value="1"/>
</dbReference>
<dbReference type="AlphaFoldDB" id="A0A7Y0A2J3"/>
<keyword evidence="7 10" id="KW-0472">Membrane</keyword>
<evidence type="ECO:0000313" key="13">
    <source>
        <dbReference type="Proteomes" id="UP000583127"/>
    </source>
</evidence>
<keyword evidence="3" id="KW-0050">Antiport</keyword>
<feature type="transmembrane region" description="Helical" evidence="10">
    <location>
        <begin position="70"/>
        <end position="96"/>
    </location>
</feature>
<feature type="region of interest" description="Disordered" evidence="9">
    <location>
        <begin position="481"/>
        <end position="503"/>
    </location>
</feature>
<evidence type="ECO:0000256" key="6">
    <source>
        <dbReference type="ARBA" id="ARBA00022989"/>
    </source>
</evidence>
<proteinExistence type="inferred from homology"/>
<feature type="transmembrane region" description="Helical" evidence="10">
    <location>
        <begin position="39"/>
        <end position="58"/>
    </location>
</feature>
<dbReference type="Pfam" id="PF03553">
    <property type="entry name" value="Na_H_antiporter"/>
    <property type="match status" value="1"/>
</dbReference>
<sequence>MKRPESPQPVTMTEAIIPIASLVVLVGLSYYLFGDAGAGGPNQVGLVIATMIAVFIGWRRGHTLASLGEAAVASVSTGIGAIFILFAVGALIGTWALSGTLVGMVYYGLKLLSPNYFYVTAAAICGFVSMSIGSSWTVAGTIGIGLMGIAHGMGLNPAITAGAIISGAYLGDKSSPLSDSANLAAAAAGVDLYRHLREVFLTSTISMIVALGLFYMVGRPGDFDASAEIYAMQGAFHISLWLFVPLILVIVLAVFKVPPFTAIFLGALAGGVLAVCVAPERVIAFAAAKPGVPEWLAIVKGVWLALASGYKASTGNAQLDILVTRGGMESMLSTIWLIITALAFGGVVEKCGVLERVITPVIEKAKSAGALVASLVASIVATNIVTADQYIAVVLPARMFKTAFARRGFDPVVLSRAVGDSATPTGALIPWNSCGAYMAATLGVSTLSYAPYAVFCFVSPLLTIAIAYAGLRMPRVAPGAAPAGNASASAVSAADAGPSDPDK</sequence>
<evidence type="ECO:0000256" key="1">
    <source>
        <dbReference type="ARBA" id="ARBA00004651"/>
    </source>
</evidence>
<feature type="transmembrane region" description="Helical" evidence="10">
    <location>
        <begin position="12"/>
        <end position="33"/>
    </location>
</feature>
<comment type="similarity">
    <text evidence="8">Belongs to the NhaC Na(+)/H(+) (TC 2.A.35) antiporter family.</text>
</comment>
<dbReference type="GO" id="GO:0005886">
    <property type="term" value="C:plasma membrane"/>
    <property type="evidence" value="ECO:0007669"/>
    <property type="project" value="UniProtKB-SubCell"/>
</dbReference>
<keyword evidence="2" id="KW-0813">Transport</keyword>
<dbReference type="Proteomes" id="UP000583127">
    <property type="component" value="Unassembled WGS sequence"/>
</dbReference>
<evidence type="ECO:0000256" key="4">
    <source>
        <dbReference type="ARBA" id="ARBA00022475"/>
    </source>
</evidence>
<feature type="domain" description="Na+/H+ antiporter NhaC-like C-terminal" evidence="11">
    <location>
        <begin position="167"/>
        <end position="470"/>
    </location>
</feature>
<evidence type="ECO:0000256" key="7">
    <source>
        <dbReference type="ARBA" id="ARBA00023136"/>
    </source>
</evidence>
<feature type="transmembrane region" description="Helical" evidence="10">
    <location>
        <begin position="146"/>
        <end position="170"/>
    </location>
</feature>
<keyword evidence="5 10" id="KW-0812">Transmembrane</keyword>
<feature type="transmembrane region" description="Helical" evidence="10">
    <location>
        <begin position="369"/>
        <end position="392"/>
    </location>
</feature>
<evidence type="ECO:0000256" key="5">
    <source>
        <dbReference type="ARBA" id="ARBA00022692"/>
    </source>
</evidence>
<dbReference type="PANTHER" id="PTHR33451:SF3">
    <property type="entry name" value="MALATE-2H(+)_NA(+)-LACTATE ANTIPORTER"/>
    <property type="match status" value="1"/>
</dbReference>
<feature type="transmembrane region" description="Helical" evidence="10">
    <location>
        <begin position="116"/>
        <end position="139"/>
    </location>
</feature>
<evidence type="ECO:0000256" key="2">
    <source>
        <dbReference type="ARBA" id="ARBA00022448"/>
    </source>
</evidence>
<evidence type="ECO:0000256" key="3">
    <source>
        <dbReference type="ARBA" id="ARBA00022449"/>
    </source>
</evidence>
<gene>
    <name evidence="12" type="primary">nhaC</name>
    <name evidence="12" type="ORF">HHL14_31590</name>
</gene>
<feature type="transmembrane region" description="Helical" evidence="10">
    <location>
        <begin position="260"/>
        <end position="279"/>
    </location>
</feature>
<accession>A0A7Y0A2J3</accession>
<protein>
    <submittedName>
        <fullName evidence="12">Na+/H+ antiporter NhaC</fullName>
    </submittedName>
</protein>
<dbReference type="InterPro" id="IPR004770">
    <property type="entry name" value="Na/H_antiport_NhaC"/>
</dbReference>
<reference evidence="12 13" key="1">
    <citation type="submission" date="2020-04" db="EMBL/GenBank/DDBJ databases">
        <title>Paraburkholderia sp. G-4-1-8 isolated from soil.</title>
        <authorList>
            <person name="Dahal R.H."/>
        </authorList>
    </citation>
    <scope>NUCLEOTIDE SEQUENCE [LARGE SCALE GENOMIC DNA]</scope>
    <source>
        <strain evidence="12 13">G-4-1-8</strain>
    </source>
</reference>
<dbReference type="InterPro" id="IPR052180">
    <property type="entry name" value="NhaC_Na-H+_Antiporter"/>
</dbReference>
<feature type="transmembrane region" description="Helical" evidence="10">
    <location>
        <begin position="199"/>
        <end position="217"/>
    </location>
</feature>
<name>A0A7Y0A2J3_9BURK</name>
<dbReference type="PANTHER" id="PTHR33451">
    <property type="entry name" value="MALATE-2H(+)/NA(+)-LACTATE ANTIPORTER"/>
    <property type="match status" value="1"/>
</dbReference>
<dbReference type="RefSeq" id="WP_169501533.1">
    <property type="nucleotide sequence ID" value="NZ_JABBFZ010000036.1"/>
</dbReference>
<keyword evidence="4" id="KW-1003">Cell membrane</keyword>
<dbReference type="GO" id="GO:0015297">
    <property type="term" value="F:antiporter activity"/>
    <property type="evidence" value="ECO:0007669"/>
    <property type="project" value="UniProtKB-KW"/>
</dbReference>
<keyword evidence="6 10" id="KW-1133">Transmembrane helix</keyword>
<organism evidence="12 13">
    <name type="scientific">Paraburkholderia antibiotica</name>
    <dbReference type="NCBI Taxonomy" id="2728839"/>
    <lineage>
        <taxon>Bacteria</taxon>
        <taxon>Pseudomonadati</taxon>
        <taxon>Pseudomonadota</taxon>
        <taxon>Betaproteobacteria</taxon>
        <taxon>Burkholderiales</taxon>
        <taxon>Burkholderiaceae</taxon>
        <taxon>Paraburkholderia</taxon>
    </lineage>
</organism>
<evidence type="ECO:0000313" key="12">
    <source>
        <dbReference type="EMBL" id="NML35355.1"/>
    </source>
</evidence>
<comment type="caution">
    <text evidence="12">The sequence shown here is derived from an EMBL/GenBank/DDBJ whole genome shotgun (WGS) entry which is preliminary data.</text>
</comment>